<evidence type="ECO:0000256" key="1">
    <source>
        <dbReference type="SAM" id="MobiDB-lite"/>
    </source>
</evidence>
<comment type="caution">
    <text evidence="2">The sequence shown here is derived from an EMBL/GenBank/DDBJ whole genome shotgun (WGS) entry which is preliminary data.</text>
</comment>
<accession>A0AAN8KJ16</accession>
<evidence type="ECO:0000313" key="2">
    <source>
        <dbReference type="EMBL" id="KAK6195983.1"/>
    </source>
</evidence>
<protein>
    <submittedName>
        <fullName evidence="2">Uncharacterized protein</fullName>
    </submittedName>
</protein>
<dbReference type="AlphaFoldDB" id="A0AAN8KJ16"/>
<name>A0AAN8KJ16_PATCE</name>
<evidence type="ECO:0000313" key="3">
    <source>
        <dbReference type="Proteomes" id="UP001347796"/>
    </source>
</evidence>
<gene>
    <name evidence="2" type="ORF">SNE40_001296</name>
</gene>
<organism evidence="2 3">
    <name type="scientific">Patella caerulea</name>
    <name type="common">Rayed Mediterranean limpet</name>
    <dbReference type="NCBI Taxonomy" id="87958"/>
    <lineage>
        <taxon>Eukaryota</taxon>
        <taxon>Metazoa</taxon>
        <taxon>Spiralia</taxon>
        <taxon>Lophotrochozoa</taxon>
        <taxon>Mollusca</taxon>
        <taxon>Gastropoda</taxon>
        <taxon>Patellogastropoda</taxon>
        <taxon>Patelloidea</taxon>
        <taxon>Patellidae</taxon>
        <taxon>Patella</taxon>
    </lineage>
</organism>
<dbReference type="EMBL" id="JAZGQO010000001">
    <property type="protein sequence ID" value="KAK6195983.1"/>
    <property type="molecule type" value="Genomic_DNA"/>
</dbReference>
<reference evidence="2 3" key="1">
    <citation type="submission" date="2024-01" db="EMBL/GenBank/DDBJ databases">
        <title>The genome of the rayed Mediterranean limpet Patella caerulea (Linnaeus, 1758).</title>
        <authorList>
            <person name="Anh-Thu Weber A."/>
            <person name="Halstead-Nussloch G."/>
        </authorList>
    </citation>
    <scope>NUCLEOTIDE SEQUENCE [LARGE SCALE GENOMIC DNA]</scope>
    <source>
        <strain evidence="2">AATW-2023a</strain>
        <tissue evidence="2">Whole specimen</tissue>
    </source>
</reference>
<dbReference type="Proteomes" id="UP001347796">
    <property type="component" value="Unassembled WGS sequence"/>
</dbReference>
<proteinExistence type="predicted"/>
<sequence length="334" mass="37362">MVATEIQTGFSGLEPQYSWDEAVPVPRVKREAEENYIKGRGSMKECAFTETRQPYTPRSRAPQVKPRCPTRESKENYELNTKGSFYRLLNGEPTPRPKTAPCARVKTEGQETANLSRGGRMKSIVNEYGQYRPTPRVARVKYEGKDNFTVHKGGRMNTILTKYGQGSDNSAVPRVSQYGQQNADLGKGKRMGEILDQNASGKYVGDPQLGPRVKKEGEGNAYIGKGVRMQKIMTSVKPDSPRPVPRVKKEAESNADLGKGMRISYIVHDSKKLPETPIHARGVRSTEAKRIQQFSRGLVGKMMQDAAKKAIVYKPGMQSPHYDIAPTYPTYPKY</sequence>
<feature type="region of interest" description="Disordered" evidence="1">
    <location>
        <begin position="52"/>
        <end position="74"/>
    </location>
</feature>
<keyword evidence="3" id="KW-1185">Reference proteome</keyword>